<dbReference type="EMBL" id="KZ293690">
    <property type="protein sequence ID" value="PBK85602.1"/>
    <property type="molecule type" value="Genomic_DNA"/>
</dbReference>
<dbReference type="AlphaFoldDB" id="A0A2H3D2F5"/>
<protein>
    <submittedName>
        <fullName evidence="1">Uncharacterized protein</fullName>
    </submittedName>
</protein>
<reference evidence="2" key="1">
    <citation type="journal article" date="2017" name="Nat. Ecol. Evol.">
        <title>Genome expansion and lineage-specific genetic innovations in the forest pathogenic fungi Armillaria.</title>
        <authorList>
            <person name="Sipos G."/>
            <person name="Prasanna A.N."/>
            <person name="Walter M.C."/>
            <person name="O'Connor E."/>
            <person name="Balint B."/>
            <person name="Krizsan K."/>
            <person name="Kiss B."/>
            <person name="Hess J."/>
            <person name="Varga T."/>
            <person name="Slot J."/>
            <person name="Riley R."/>
            <person name="Boka B."/>
            <person name="Rigling D."/>
            <person name="Barry K."/>
            <person name="Lee J."/>
            <person name="Mihaltcheva S."/>
            <person name="LaButti K."/>
            <person name="Lipzen A."/>
            <person name="Waldron R."/>
            <person name="Moloney N.M."/>
            <person name="Sperisen C."/>
            <person name="Kredics L."/>
            <person name="Vagvoelgyi C."/>
            <person name="Patrignani A."/>
            <person name="Fitzpatrick D."/>
            <person name="Nagy I."/>
            <person name="Doyle S."/>
            <person name="Anderson J.B."/>
            <person name="Grigoriev I.V."/>
            <person name="Gueldener U."/>
            <person name="Muensterkoetter M."/>
            <person name="Nagy L.G."/>
        </authorList>
    </citation>
    <scope>NUCLEOTIDE SEQUENCE [LARGE SCALE GENOMIC DNA]</scope>
    <source>
        <strain evidence="2">Ar21-2</strain>
    </source>
</reference>
<dbReference type="InParanoid" id="A0A2H3D2F5"/>
<organism evidence="1 2">
    <name type="scientific">Armillaria gallica</name>
    <name type="common">Bulbous honey fungus</name>
    <name type="synonym">Armillaria bulbosa</name>
    <dbReference type="NCBI Taxonomy" id="47427"/>
    <lineage>
        <taxon>Eukaryota</taxon>
        <taxon>Fungi</taxon>
        <taxon>Dikarya</taxon>
        <taxon>Basidiomycota</taxon>
        <taxon>Agaricomycotina</taxon>
        <taxon>Agaricomycetes</taxon>
        <taxon>Agaricomycetidae</taxon>
        <taxon>Agaricales</taxon>
        <taxon>Marasmiineae</taxon>
        <taxon>Physalacriaceae</taxon>
        <taxon>Armillaria</taxon>
    </lineage>
</organism>
<proteinExistence type="predicted"/>
<sequence length="124" mass="14111">MRRVYRTKDKLLRERREYPGASIRLEFAQAAVLFYSSALVIQHTRAEEDCCQSVHGNLFRVSCKSASSWPSNICNGLRIPSQLASQMSEVCTEDSKQRRWLVYSLDAPTVGERRTISNVNSPPC</sequence>
<dbReference type="Proteomes" id="UP000217790">
    <property type="component" value="Unassembled WGS sequence"/>
</dbReference>
<gene>
    <name evidence="1" type="ORF">ARMGADRAFT_560443</name>
</gene>
<evidence type="ECO:0000313" key="1">
    <source>
        <dbReference type="EMBL" id="PBK85602.1"/>
    </source>
</evidence>
<name>A0A2H3D2F5_ARMGA</name>
<accession>A0A2H3D2F5</accession>
<keyword evidence="2" id="KW-1185">Reference proteome</keyword>
<evidence type="ECO:0000313" key="2">
    <source>
        <dbReference type="Proteomes" id="UP000217790"/>
    </source>
</evidence>